<comment type="similarity">
    <text evidence="1">Belongs to the TRAFAC class TrmE-Era-EngA-EngB-Septin-like GTPase superfamily. AIG1/Toc34/Toc159-like paraseptin GTPase family. IAN subfamily.</text>
</comment>
<evidence type="ECO:0000256" key="2">
    <source>
        <dbReference type="ARBA" id="ARBA00022741"/>
    </source>
</evidence>
<keyword evidence="6" id="KW-1185">Reference proteome</keyword>
<evidence type="ECO:0000313" key="6">
    <source>
        <dbReference type="Proteomes" id="UP001497497"/>
    </source>
</evidence>
<accession>A0AAV2GWV6</accession>
<dbReference type="PANTHER" id="PTHR10903">
    <property type="entry name" value="GTPASE, IMAP FAMILY MEMBER-RELATED"/>
    <property type="match status" value="1"/>
</dbReference>
<dbReference type="InterPro" id="IPR045058">
    <property type="entry name" value="GIMA/IAN/Toc"/>
</dbReference>
<proteinExistence type="inferred from homology"/>
<keyword evidence="3" id="KW-0342">GTP-binding</keyword>
<evidence type="ECO:0000259" key="4">
    <source>
        <dbReference type="PROSITE" id="PS51720"/>
    </source>
</evidence>
<dbReference type="AlphaFoldDB" id="A0AAV2GWV6"/>
<evidence type="ECO:0000256" key="3">
    <source>
        <dbReference type="ARBA" id="ARBA00023134"/>
    </source>
</evidence>
<comment type="caution">
    <text evidence="5">The sequence shown here is derived from an EMBL/GenBank/DDBJ whole genome shotgun (WGS) entry which is preliminary data.</text>
</comment>
<name>A0AAV2GWV6_LYMST</name>
<sequence>MGTSASKFNVLLIGKTGSGKSSSGNSIVGEKVFGSFSGTTSNTRRVKSCNKHRWEKDITVVDTPGLMETSMDELEQCYFARRVMEDAFKATETGFHAILIVMNYIENYSDEEKRVISMLTEIFGRAFLNFTVLIFTHGDNFDTAKGVGVDPVKSQEQFLKWCEDLRGDLKTLLQQCKSRAVLFHNNSDYKGDRDIELQALFKHGESIKRSKKEYTRWYFADSRRTREQLVLTTCLEALKTKINSELQTLKHDFELMKNQQNCVLERANEALETLSSNREPAFPNSGEVYGAVNQLKETFKDDLTNGAKSEILKQLQIIIDCPSLHKLKLLSQDIETLLSPEKHKFQLRRRINELLQHIKEEAHGTDKLAFEEDRVKFFLSEVVSFDLKTTTTTEICN</sequence>
<dbReference type="InterPro" id="IPR006703">
    <property type="entry name" value="G_AIG1"/>
</dbReference>
<dbReference type="PROSITE" id="PS51720">
    <property type="entry name" value="G_AIG1"/>
    <property type="match status" value="1"/>
</dbReference>
<keyword evidence="2" id="KW-0547">Nucleotide-binding</keyword>
<organism evidence="5 6">
    <name type="scientific">Lymnaea stagnalis</name>
    <name type="common">Great pond snail</name>
    <name type="synonym">Helix stagnalis</name>
    <dbReference type="NCBI Taxonomy" id="6523"/>
    <lineage>
        <taxon>Eukaryota</taxon>
        <taxon>Metazoa</taxon>
        <taxon>Spiralia</taxon>
        <taxon>Lophotrochozoa</taxon>
        <taxon>Mollusca</taxon>
        <taxon>Gastropoda</taxon>
        <taxon>Heterobranchia</taxon>
        <taxon>Euthyneura</taxon>
        <taxon>Panpulmonata</taxon>
        <taxon>Hygrophila</taxon>
        <taxon>Lymnaeoidea</taxon>
        <taxon>Lymnaeidae</taxon>
        <taxon>Lymnaea</taxon>
    </lineage>
</organism>
<evidence type="ECO:0000313" key="5">
    <source>
        <dbReference type="EMBL" id="CAL1525868.1"/>
    </source>
</evidence>
<dbReference type="GO" id="GO:0005525">
    <property type="term" value="F:GTP binding"/>
    <property type="evidence" value="ECO:0007669"/>
    <property type="project" value="UniProtKB-KW"/>
</dbReference>
<dbReference type="InterPro" id="IPR027417">
    <property type="entry name" value="P-loop_NTPase"/>
</dbReference>
<gene>
    <name evidence="5" type="ORF">GSLYS_00000045001</name>
</gene>
<reference evidence="5 6" key="1">
    <citation type="submission" date="2024-04" db="EMBL/GenBank/DDBJ databases">
        <authorList>
            <consortium name="Genoscope - CEA"/>
            <person name="William W."/>
        </authorList>
    </citation>
    <scope>NUCLEOTIDE SEQUENCE [LARGE SCALE GENOMIC DNA]</scope>
</reference>
<dbReference type="Proteomes" id="UP001497497">
    <property type="component" value="Unassembled WGS sequence"/>
</dbReference>
<dbReference type="EMBL" id="CAXITT010000001">
    <property type="protein sequence ID" value="CAL1525868.1"/>
    <property type="molecule type" value="Genomic_DNA"/>
</dbReference>
<dbReference type="Gene3D" id="3.40.50.300">
    <property type="entry name" value="P-loop containing nucleotide triphosphate hydrolases"/>
    <property type="match status" value="1"/>
</dbReference>
<dbReference type="PANTHER" id="PTHR10903:SF184">
    <property type="entry name" value="GTP-BINDING PROTEIN A"/>
    <property type="match status" value="1"/>
</dbReference>
<protein>
    <recommendedName>
        <fullName evidence="4">AIG1-type G domain-containing protein</fullName>
    </recommendedName>
</protein>
<dbReference type="SUPFAM" id="SSF52540">
    <property type="entry name" value="P-loop containing nucleoside triphosphate hydrolases"/>
    <property type="match status" value="1"/>
</dbReference>
<evidence type="ECO:0000256" key="1">
    <source>
        <dbReference type="ARBA" id="ARBA00008535"/>
    </source>
</evidence>
<dbReference type="Pfam" id="PF04548">
    <property type="entry name" value="AIG1"/>
    <property type="match status" value="1"/>
</dbReference>
<feature type="domain" description="AIG1-type G" evidence="4">
    <location>
        <begin position="5"/>
        <end position="228"/>
    </location>
</feature>